<comment type="similarity">
    <text evidence="4 17">Belongs to the RAD18 family.</text>
</comment>
<comment type="function">
    <text evidence="17">E3 RING-finger protein, member of the UBC2/RAD6 epistasis group. Associates to the E2 ubiquitin conjugating enzyme UBC2/RAD6 to form the UBC2-RAD18 ubiquitin ligase complex involved in postreplicative repair (PRR) of damaged DNA.</text>
</comment>
<dbReference type="InterPro" id="IPR013083">
    <property type="entry name" value="Znf_RING/FYVE/PHD"/>
</dbReference>
<evidence type="ECO:0000256" key="6">
    <source>
        <dbReference type="ARBA" id="ARBA00015551"/>
    </source>
</evidence>
<keyword evidence="15 17" id="KW-0539">Nucleus</keyword>
<dbReference type="InterPro" id="IPR039577">
    <property type="entry name" value="Rad18"/>
</dbReference>
<dbReference type="GO" id="GO:0006513">
    <property type="term" value="P:protein monoubiquitination"/>
    <property type="evidence" value="ECO:0007669"/>
    <property type="project" value="InterPro"/>
</dbReference>
<evidence type="ECO:0000256" key="11">
    <source>
        <dbReference type="ARBA" id="ARBA00022786"/>
    </source>
</evidence>
<dbReference type="InterPro" id="IPR017907">
    <property type="entry name" value="Znf_RING_CS"/>
</dbReference>
<dbReference type="AlphaFoldDB" id="A0A9P8T6P0"/>
<dbReference type="SMART" id="SM00184">
    <property type="entry name" value="RING"/>
    <property type="match status" value="1"/>
</dbReference>
<protein>
    <recommendedName>
        <fullName evidence="6 17">Postreplication repair E3 ubiquitin-protein ligase RAD18</fullName>
        <ecNumber evidence="5 17">2.3.2.27</ecNumber>
    </recommendedName>
    <alternativeName>
        <fullName evidence="17">RING-type E3 ubiquitin transferase RAD18</fullName>
    </alternativeName>
</protein>
<evidence type="ECO:0000256" key="5">
    <source>
        <dbReference type="ARBA" id="ARBA00012483"/>
    </source>
</evidence>
<dbReference type="GO" id="GO:0008270">
    <property type="term" value="F:zinc ion binding"/>
    <property type="evidence" value="ECO:0007669"/>
    <property type="project" value="UniProtKB-KW"/>
</dbReference>
<reference evidence="21" key="2">
    <citation type="submission" date="2021-01" db="EMBL/GenBank/DDBJ databases">
        <authorList>
            <person name="Schikora-Tamarit M.A."/>
        </authorList>
    </citation>
    <scope>NUCLEOTIDE SEQUENCE</scope>
    <source>
        <strain evidence="21">CBS6341</strain>
    </source>
</reference>
<dbReference type="EC" id="2.3.2.27" evidence="5 17"/>
<comment type="caution">
    <text evidence="21">The sequence shown here is derived from an EMBL/GenBank/DDBJ whole genome shotgun (WGS) entry which is preliminary data.</text>
</comment>
<dbReference type="GO" id="GO:0006301">
    <property type="term" value="P:DNA damage tolerance"/>
    <property type="evidence" value="ECO:0007669"/>
    <property type="project" value="InterPro"/>
</dbReference>
<keyword evidence="10 16" id="KW-0863">Zinc-finger</keyword>
<dbReference type="GO" id="GO:0005634">
    <property type="term" value="C:nucleus"/>
    <property type="evidence" value="ECO:0007669"/>
    <property type="project" value="UniProtKB-SubCell"/>
</dbReference>
<feature type="region of interest" description="Disordered" evidence="18">
    <location>
        <begin position="337"/>
        <end position="362"/>
    </location>
</feature>
<evidence type="ECO:0000256" key="10">
    <source>
        <dbReference type="ARBA" id="ARBA00022771"/>
    </source>
</evidence>
<dbReference type="FunFam" id="3.30.40.10:FF:000172">
    <property type="entry name" value="E3 ubiquitin-protein ligase RAD18"/>
    <property type="match status" value="1"/>
</dbReference>
<keyword evidence="12 17" id="KW-0862">Zinc</keyword>
<keyword evidence="22" id="KW-1185">Reference proteome</keyword>
<evidence type="ECO:0000256" key="8">
    <source>
        <dbReference type="ARBA" id="ARBA00022723"/>
    </source>
</evidence>
<evidence type="ECO:0000256" key="3">
    <source>
        <dbReference type="ARBA" id="ARBA00004906"/>
    </source>
</evidence>
<feature type="domain" description="RING-type" evidence="19">
    <location>
        <begin position="33"/>
        <end position="71"/>
    </location>
</feature>
<evidence type="ECO:0000256" key="15">
    <source>
        <dbReference type="ARBA" id="ARBA00023242"/>
    </source>
</evidence>
<keyword evidence="14 17" id="KW-0234">DNA repair</keyword>
<keyword evidence="11 17" id="KW-0833">Ubl conjugation pathway</keyword>
<evidence type="ECO:0000256" key="1">
    <source>
        <dbReference type="ARBA" id="ARBA00000900"/>
    </source>
</evidence>
<dbReference type="InterPro" id="IPR003034">
    <property type="entry name" value="SAP_dom"/>
</dbReference>
<feature type="domain" description="SAP" evidence="20">
    <location>
        <begin position="248"/>
        <end position="282"/>
    </location>
</feature>
<evidence type="ECO:0000256" key="12">
    <source>
        <dbReference type="ARBA" id="ARBA00022833"/>
    </source>
</evidence>
<keyword evidence="9 17" id="KW-0227">DNA damage</keyword>
<proteinExistence type="inferred from homology"/>
<dbReference type="Pfam" id="PF13923">
    <property type="entry name" value="zf-C3HC4_2"/>
    <property type="match status" value="1"/>
</dbReference>
<dbReference type="PANTHER" id="PTHR14134:SF2">
    <property type="entry name" value="E3 UBIQUITIN-PROTEIN LIGASE RAD18"/>
    <property type="match status" value="1"/>
</dbReference>
<gene>
    <name evidence="21" type="ORF">WICMUC_005463</name>
</gene>
<keyword evidence="7 17" id="KW-0808">Transferase</keyword>
<feature type="compositionally biased region" description="Acidic residues" evidence="18">
    <location>
        <begin position="121"/>
        <end position="147"/>
    </location>
</feature>
<dbReference type="PROSITE" id="PS50089">
    <property type="entry name" value="ZF_RING_2"/>
    <property type="match status" value="1"/>
</dbReference>
<evidence type="ECO:0000259" key="20">
    <source>
        <dbReference type="PROSITE" id="PS50800"/>
    </source>
</evidence>
<dbReference type="Proteomes" id="UP000769528">
    <property type="component" value="Unassembled WGS sequence"/>
</dbReference>
<accession>A0A9P8T6P0</accession>
<feature type="region of interest" description="Disordered" evidence="18">
    <location>
        <begin position="202"/>
        <end position="226"/>
    </location>
</feature>
<evidence type="ECO:0000256" key="2">
    <source>
        <dbReference type="ARBA" id="ARBA00004123"/>
    </source>
</evidence>
<evidence type="ECO:0000256" key="14">
    <source>
        <dbReference type="ARBA" id="ARBA00023204"/>
    </source>
</evidence>
<dbReference type="GO" id="GO:0097505">
    <property type="term" value="C:Rad6-Rad18 complex"/>
    <property type="evidence" value="ECO:0007669"/>
    <property type="project" value="TreeGrafter"/>
</dbReference>
<evidence type="ECO:0000256" key="7">
    <source>
        <dbReference type="ARBA" id="ARBA00022679"/>
    </source>
</evidence>
<dbReference type="Gene3D" id="3.30.40.10">
    <property type="entry name" value="Zinc/RING finger domain, C3HC4 (zinc finger)"/>
    <property type="match status" value="1"/>
</dbReference>
<dbReference type="PROSITE" id="PS00518">
    <property type="entry name" value="ZF_RING_1"/>
    <property type="match status" value="1"/>
</dbReference>
<evidence type="ECO:0000256" key="16">
    <source>
        <dbReference type="PROSITE-ProRule" id="PRU00175"/>
    </source>
</evidence>
<dbReference type="GO" id="GO:0003697">
    <property type="term" value="F:single-stranded DNA binding"/>
    <property type="evidence" value="ECO:0007669"/>
    <property type="project" value="UniProtKB-UniRule"/>
</dbReference>
<dbReference type="GO" id="GO:0061630">
    <property type="term" value="F:ubiquitin protein ligase activity"/>
    <property type="evidence" value="ECO:0007669"/>
    <property type="project" value="UniProtKB-UniRule"/>
</dbReference>
<evidence type="ECO:0000313" key="22">
    <source>
        <dbReference type="Proteomes" id="UP000769528"/>
    </source>
</evidence>
<organism evidence="21 22">
    <name type="scientific">Wickerhamomyces mucosus</name>
    <dbReference type="NCBI Taxonomy" id="1378264"/>
    <lineage>
        <taxon>Eukaryota</taxon>
        <taxon>Fungi</taxon>
        <taxon>Dikarya</taxon>
        <taxon>Ascomycota</taxon>
        <taxon>Saccharomycotina</taxon>
        <taxon>Saccharomycetes</taxon>
        <taxon>Phaffomycetales</taxon>
        <taxon>Wickerhamomycetaceae</taxon>
        <taxon>Wickerhamomyces</taxon>
    </lineage>
</organism>
<dbReference type="InterPro" id="IPR001841">
    <property type="entry name" value="Znf_RING"/>
</dbReference>
<evidence type="ECO:0000259" key="19">
    <source>
        <dbReference type="PROSITE" id="PS50089"/>
    </source>
</evidence>
<keyword evidence="8 17" id="KW-0479">Metal-binding</keyword>
<evidence type="ECO:0000256" key="18">
    <source>
        <dbReference type="SAM" id="MobiDB-lite"/>
    </source>
</evidence>
<comment type="catalytic activity">
    <reaction evidence="1 17">
        <text>S-ubiquitinyl-[E2 ubiquitin-conjugating enzyme]-L-cysteine + [acceptor protein]-L-lysine = [E2 ubiquitin-conjugating enzyme]-L-cysteine + N(6)-ubiquitinyl-[acceptor protein]-L-lysine.</text>
        <dbReference type="EC" id="2.3.2.27"/>
    </reaction>
</comment>
<dbReference type="GO" id="GO:0006281">
    <property type="term" value="P:DNA repair"/>
    <property type="evidence" value="ECO:0007669"/>
    <property type="project" value="UniProtKB-KW"/>
</dbReference>
<dbReference type="PANTHER" id="PTHR14134">
    <property type="entry name" value="E3 UBIQUITIN-PROTEIN LIGASE RAD18"/>
    <property type="match status" value="1"/>
</dbReference>
<dbReference type="SMART" id="SM00513">
    <property type="entry name" value="SAP"/>
    <property type="match status" value="1"/>
</dbReference>
<dbReference type="Pfam" id="PF02037">
    <property type="entry name" value="SAP"/>
    <property type="match status" value="1"/>
</dbReference>
<evidence type="ECO:0000256" key="17">
    <source>
        <dbReference type="RuleBase" id="RU368093"/>
    </source>
</evidence>
<dbReference type="EMBL" id="JAEUBF010001392">
    <property type="protein sequence ID" value="KAH3667116.1"/>
    <property type="molecule type" value="Genomic_DNA"/>
</dbReference>
<dbReference type="InterPro" id="IPR004580">
    <property type="entry name" value="Rad18_fungi"/>
</dbReference>
<comment type="subunit">
    <text evidence="17">Interacts with E2 UBC2, forming a complex with ubiquitin ligase activity.</text>
</comment>
<reference evidence="21" key="1">
    <citation type="journal article" date="2021" name="Open Biol.">
        <title>Shared evolutionary footprints suggest mitochondrial oxidative damage underlies multiple complex I losses in fungi.</title>
        <authorList>
            <person name="Schikora-Tamarit M.A."/>
            <person name="Marcet-Houben M."/>
            <person name="Nosek J."/>
            <person name="Gabaldon T."/>
        </authorList>
    </citation>
    <scope>NUCLEOTIDE SEQUENCE</scope>
    <source>
        <strain evidence="21">CBS6341</strain>
    </source>
</reference>
<evidence type="ECO:0000256" key="9">
    <source>
        <dbReference type="ARBA" id="ARBA00022763"/>
    </source>
</evidence>
<comment type="subcellular location">
    <subcellularLocation>
        <location evidence="2 17">Nucleus</location>
    </subcellularLocation>
</comment>
<comment type="pathway">
    <text evidence="3 17">Protein modification; protein ubiquitination.</text>
</comment>
<evidence type="ECO:0000313" key="21">
    <source>
        <dbReference type="EMBL" id="KAH3667116.1"/>
    </source>
</evidence>
<dbReference type="SUPFAM" id="SSF57850">
    <property type="entry name" value="RING/U-box"/>
    <property type="match status" value="1"/>
</dbReference>
<evidence type="ECO:0000256" key="13">
    <source>
        <dbReference type="ARBA" id="ARBA00023125"/>
    </source>
</evidence>
<sequence>MNGFTDPNHITDPTDFKTTSIPKIFEIDSLLRCHICKEFLNAPMLTSCGHTFCSVCIRKCLMHTAKCPICSKEIRESNLSRNVVLEQLVTSYKIIRPDLLKKLVVKQDQQQNIIDKQPEVIDLDDEEDEGKEEEEEDDDDVEEEIIIVEETKKRKNSSSIESMFKRQKKEDRKPNPNTGVCPICSKVYPLEELQTTHIDACLANPQPKSEPPRLEKTIKNSSSSPFSKSFFQPKENINNYKKLTKLDYSSLSTPQLKTKLSKLELPTLGTRHELETRYNEYLILWNANCDSINAKNPKVLRSQLAKWESSIKVKFEGDKKLDKDGWKELIKKARESLKKDPVNTDNEKNDARGEIDCNQHGD</sequence>
<feature type="region of interest" description="Disordered" evidence="18">
    <location>
        <begin position="115"/>
        <end position="179"/>
    </location>
</feature>
<name>A0A9P8T6P0_9ASCO</name>
<keyword evidence="13 17" id="KW-0238">DNA-binding</keyword>
<dbReference type="PROSITE" id="PS50800">
    <property type="entry name" value="SAP"/>
    <property type="match status" value="1"/>
</dbReference>
<dbReference type="NCBIfam" id="TIGR00599">
    <property type="entry name" value="rad18"/>
    <property type="match status" value="1"/>
</dbReference>
<dbReference type="OrthoDB" id="9049620at2759"/>
<evidence type="ECO:0000256" key="4">
    <source>
        <dbReference type="ARBA" id="ARBA00009506"/>
    </source>
</evidence>